<keyword evidence="6" id="KW-0408">Iron</keyword>
<evidence type="ECO:0000256" key="8">
    <source>
        <dbReference type="ARBA" id="ARBA00023077"/>
    </source>
</evidence>
<evidence type="ECO:0000256" key="2">
    <source>
        <dbReference type="ARBA" id="ARBA00022448"/>
    </source>
</evidence>
<dbReference type="GO" id="GO:0009279">
    <property type="term" value="C:cell outer membrane"/>
    <property type="evidence" value="ECO:0007669"/>
    <property type="project" value="UniProtKB-SubCell"/>
</dbReference>
<evidence type="ECO:0000256" key="3">
    <source>
        <dbReference type="ARBA" id="ARBA00022452"/>
    </source>
</evidence>
<evidence type="ECO:0000256" key="5">
    <source>
        <dbReference type="ARBA" id="ARBA00022692"/>
    </source>
</evidence>
<dbReference type="InterPro" id="IPR039426">
    <property type="entry name" value="TonB-dep_rcpt-like"/>
</dbReference>
<evidence type="ECO:0000256" key="4">
    <source>
        <dbReference type="ARBA" id="ARBA00022496"/>
    </source>
</evidence>
<keyword evidence="2 11" id="KW-0813">Transport</keyword>
<dbReference type="PANTHER" id="PTHR32552:SF81">
    <property type="entry name" value="TONB-DEPENDENT OUTER MEMBRANE RECEPTOR"/>
    <property type="match status" value="1"/>
</dbReference>
<evidence type="ECO:0000313" key="16">
    <source>
        <dbReference type="Proteomes" id="UP000323708"/>
    </source>
</evidence>
<dbReference type="Gene3D" id="2.40.170.20">
    <property type="entry name" value="TonB-dependent receptor, beta-barrel domain"/>
    <property type="match status" value="1"/>
</dbReference>
<dbReference type="InterPro" id="IPR036942">
    <property type="entry name" value="Beta-barrel_TonB_sf"/>
</dbReference>
<dbReference type="EMBL" id="VTUX01000010">
    <property type="protein sequence ID" value="KAA1188405.1"/>
    <property type="molecule type" value="Genomic_DNA"/>
</dbReference>
<keyword evidence="16" id="KW-1185">Reference proteome</keyword>
<comment type="subcellular location">
    <subcellularLocation>
        <location evidence="1 11">Cell outer membrane</location>
        <topology evidence="1 11">Multi-pass membrane protein</topology>
    </subcellularLocation>
</comment>
<dbReference type="Pfam" id="PF07715">
    <property type="entry name" value="Plug"/>
    <property type="match status" value="1"/>
</dbReference>
<evidence type="ECO:0000256" key="6">
    <source>
        <dbReference type="ARBA" id="ARBA00023004"/>
    </source>
</evidence>
<evidence type="ECO:0000256" key="1">
    <source>
        <dbReference type="ARBA" id="ARBA00004571"/>
    </source>
</evidence>
<dbReference type="PROSITE" id="PS52016">
    <property type="entry name" value="TONB_DEPENDENT_REC_3"/>
    <property type="match status" value="1"/>
</dbReference>
<evidence type="ECO:0000259" key="13">
    <source>
        <dbReference type="Pfam" id="PF00593"/>
    </source>
</evidence>
<evidence type="ECO:0000313" key="15">
    <source>
        <dbReference type="EMBL" id="KAA1188405.1"/>
    </source>
</evidence>
<organism evidence="15 16">
    <name type="scientific">Pseudohalioglobus sediminis</name>
    <dbReference type="NCBI Taxonomy" id="2606449"/>
    <lineage>
        <taxon>Bacteria</taxon>
        <taxon>Pseudomonadati</taxon>
        <taxon>Pseudomonadota</taxon>
        <taxon>Gammaproteobacteria</taxon>
        <taxon>Cellvibrionales</taxon>
        <taxon>Halieaceae</taxon>
        <taxon>Pseudohalioglobus</taxon>
    </lineage>
</organism>
<dbReference type="InterPro" id="IPR000531">
    <property type="entry name" value="Beta-barrel_TonB"/>
</dbReference>
<dbReference type="SUPFAM" id="SSF56935">
    <property type="entry name" value="Porins"/>
    <property type="match status" value="1"/>
</dbReference>
<evidence type="ECO:0000259" key="14">
    <source>
        <dbReference type="Pfam" id="PF07715"/>
    </source>
</evidence>
<proteinExistence type="inferred from homology"/>
<sequence length="770" mass="85749">MARKTNPCPSTSAPFKRRYLSQSVGQIARAGLIAAVAGVPVAQAQDSMQLEEVVVTATKRAASLQDVPISIQALGQDQLDDLNITNFQDYVMQLPSVSFTQRRPGQANLFMRGISDGGNSNQSLQGPSVAVYLNEQPVTAIGFNLDVHVYDVERIEVLMGPQGTLYGAASQAGNLRIITNKPSTDGFEAGFDLSAETISDGDNGYMAEGFVNMPLGDSAALRLTAWWDDDGGYIDAVPDTITYPLSGITRNNDGYVKDDFNTSEKRGLRAALMVDLNDSWTATASAMYQELESEGVWDHDPTEFDDFEVDRFFEDSQEDEWAQFALTVEGDLGFADLTYAGSYLDRDFDTYNDYSHYSIDGFVEPYYTCYVSYFGPCVDPSIQYSNHSEMTFQTHELRLASQGERVEWIVGTFYSEQETAFDSRWSVPTINPGAAVEDDLYFQTDQIREDSEVSVFGELTYRFTDALAGTVGYRYFDGETTLEGFVGTVFWPNCCFGFSPTRPPDNVDSKASYDDGTMKVNLTYDISDDVMVYGTYAEGYRPGGANRSPGVGETYDPDFLDSYELGFKSTLMDGRLRLNGAVYFMDWDDIQLGFFNPDISLLGLVDNVGTAESKGFEFDTTFLATENIELSLAYAYNQAELTEDYYANDSSAVPDAEDGQDLPFTPDNKYTATARYTFDMFQMPSALQVNYAYTDEMYNDLFLSNREKMDDYGLLSASLRVEGDGWHATLYGENLTDEVAELYINSVDIQRLVTVNKPRTFGVSFGMRFD</sequence>
<dbReference type="Pfam" id="PF00593">
    <property type="entry name" value="TonB_dep_Rec_b-barrel"/>
    <property type="match status" value="1"/>
</dbReference>
<gene>
    <name evidence="15" type="ORF">F0M18_18075</name>
</gene>
<keyword evidence="7" id="KW-0406">Ion transport</keyword>
<keyword evidence="4" id="KW-0410">Iron transport</keyword>
<accession>A0A5B0WQ76</accession>
<comment type="caution">
    <text evidence="15">The sequence shown here is derived from an EMBL/GenBank/DDBJ whole genome shotgun (WGS) entry which is preliminary data.</text>
</comment>
<keyword evidence="5 11" id="KW-0812">Transmembrane</keyword>
<evidence type="ECO:0000256" key="10">
    <source>
        <dbReference type="ARBA" id="ARBA00023237"/>
    </source>
</evidence>
<keyword evidence="15" id="KW-0675">Receptor</keyword>
<evidence type="ECO:0000256" key="12">
    <source>
        <dbReference type="RuleBase" id="RU003357"/>
    </source>
</evidence>
<dbReference type="GO" id="GO:0006826">
    <property type="term" value="P:iron ion transport"/>
    <property type="evidence" value="ECO:0007669"/>
    <property type="project" value="UniProtKB-KW"/>
</dbReference>
<name>A0A5B0WQ76_9GAMM</name>
<keyword evidence="8 12" id="KW-0798">TonB box</keyword>
<dbReference type="PANTHER" id="PTHR32552">
    <property type="entry name" value="FERRICHROME IRON RECEPTOR-RELATED"/>
    <property type="match status" value="1"/>
</dbReference>
<evidence type="ECO:0000256" key="9">
    <source>
        <dbReference type="ARBA" id="ARBA00023136"/>
    </source>
</evidence>
<keyword evidence="10 11" id="KW-0998">Cell outer membrane</keyword>
<feature type="domain" description="TonB-dependent receptor plug" evidence="14">
    <location>
        <begin position="64"/>
        <end position="173"/>
    </location>
</feature>
<protein>
    <submittedName>
        <fullName evidence="15">TonB-dependent receptor</fullName>
    </submittedName>
</protein>
<dbReference type="InterPro" id="IPR012910">
    <property type="entry name" value="Plug_dom"/>
</dbReference>
<dbReference type="Proteomes" id="UP000323708">
    <property type="component" value="Unassembled WGS sequence"/>
</dbReference>
<keyword evidence="3 11" id="KW-1134">Transmembrane beta strand</keyword>
<keyword evidence="9 11" id="KW-0472">Membrane</keyword>
<comment type="similarity">
    <text evidence="11 12">Belongs to the TonB-dependent receptor family.</text>
</comment>
<evidence type="ECO:0000256" key="11">
    <source>
        <dbReference type="PROSITE-ProRule" id="PRU01360"/>
    </source>
</evidence>
<reference evidence="15 16" key="1">
    <citation type="submission" date="2019-09" db="EMBL/GenBank/DDBJ databases">
        <authorList>
            <person name="Chen X.-Y."/>
        </authorList>
    </citation>
    <scope>NUCLEOTIDE SEQUENCE [LARGE SCALE GENOMIC DNA]</scope>
    <source>
        <strain evidence="15 16">NY5</strain>
    </source>
</reference>
<dbReference type="AlphaFoldDB" id="A0A5B0WQ76"/>
<feature type="domain" description="TonB-dependent receptor-like beta-barrel" evidence="13">
    <location>
        <begin position="310"/>
        <end position="735"/>
    </location>
</feature>
<evidence type="ECO:0000256" key="7">
    <source>
        <dbReference type="ARBA" id="ARBA00023065"/>
    </source>
</evidence>